<organism evidence="7 8">
    <name type="scientific">Strongylocentrotus purpuratus</name>
    <name type="common">Purple sea urchin</name>
    <dbReference type="NCBI Taxonomy" id="7668"/>
    <lineage>
        <taxon>Eukaryota</taxon>
        <taxon>Metazoa</taxon>
        <taxon>Echinodermata</taxon>
        <taxon>Eleutherozoa</taxon>
        <taxon>Echinozoa</taxon>
        <taxon>Echinoidea</taxon>
        <taxon>Euechinoidea</taxon>
        <taxon>Echinacea</taxon>
        <taxon>Camarodonta</taxon>
        <taxon>Echinidea</taxon>
        <taxon>Strongylocentrotidae</taxon>
        <taxon>Strongylocentrotus</taxon>
    </lineage>
</organism>
<dbReference type="InParanoid" id="A0A7M7T1M7"/>
<dbReference type="GO" id="GO:0005634">
    <property type="term" value="C:nucleus"/>
    <property type="evidence" value="ECO:0000318"/>
    <property type="project" value="GO_Central"/>
</dbReference>
<reference evidence="7" key="2">
    <citation type="submission" date="2021-01" db="UniProtKB">
        <authorList>
            <consortium name="EnsemblMetazoa"/>
        </authorList>
    </citation>
    <scope>IDENTIFICATION</scope>
</reference>
<keyword evidence="1 4" id="KW-0479">Metal-binding</keyword>
<feature type="region of interest" description="Disordered" evidence="5">
    <location>
        <begin position="171"/>
        <end position="248"/>
    </location>
</feature>
<dbReference type="GeneID" id="752477"/>
<feature type="domain" description="C3H1-type" evidence="6">
    <location>
        <begin position="138"/>
        <end position="165"/>
    </location>
</feature>
<dbReference type="AlphaFoldDB" id="A0A7M7T1M7"/>
<protein>
    <recommendedName>
        <fullName evidence="6">C3H1-type domain-containing protein</fullName>
    </recommendedName>
</protein>
<dbReference type="SUPFAM" id="SSF90229">
    <property type="entry name" value="CCCH zinc finger"/>
    <property type="match status" value="1"/>
</dbReference>
<dbReference type="FunCoup" id="A0A7M7T1M7">
    <property type="interactions" value="3"/>
</dbReference>
<feature type="region of interest" description="Disordered" evidence="5">
    <location>
        <begin position="1"/>
        <end position="97"/>
    </location>
</feature>
<dbReference type="EnsemblMetazoa" id="XM_030991430">
    <property type="protein sequence ID" value="XP_030847290"/>
    <property type="gene ID" value="LOC752477"/>
</dbReference>
<sequence length="248" mass="27265">MTSLVADYPSSSGSDSDSEADIPINRQEKESKTQQNLLTSQDTSSSSDSDSNAYSSDRSRKSSARKSVKADKDNVPLPLPQGFSSSESPGGTGNAKNLLSLSVFANPFEQARQDQLSILEKHVKMKEQEKPDGAAAARGNHKMCYKFQKGNCRFGDTCKFSHGSDHKPVLLTGGNSEAYPSAASGGHMGAPFQDDLYDEGQRAKEEEETIRKRRKDRAGLSEALVPSKKAKRIYDRQRTQERPWTAKR</sequence>
<dbReference type="InterPro" id="IPR036855">
    <property type="entry name" value="Znf_CCCH_sf"/>
</dbReference>
<evidence type="ECO:0000256" key="1">
    <source>
        <dbReference type="ARBA" id="ARBA00022723"/>
    </source>
</evidence>
<evidence type="ECO:0000259" key="6">
    <source>
        <dbReference type="PROSITE" id="PS50103"/>
    </source>
</evidence>
<evidence type="ECO:0000256" key="5">
    <source>
        <dbReference type="SAM" id="MobiDB-lite"/>
    </source>
</evidence>
<dbReference type="GO" id="GO:0008270">
    <property type="term" value="F:zinc ion binding"/>
    <property type="evidence" value="ECO:0007669"/>
    <property type="project" value="UniProtKB-KW"/>
</dbReference>
<feature type="compositionally biased region" description="Polar residues" evidence="5">
    <location>
        <begin position="82"/>
        <end position="97"/>
    </location>
</feature>
<feature type="compositionally biased region" description="Basic and acidic residues" evidence="5">
    <location>
        <begin position="232"/>
        <end position="241"/>
    </location>
</feature>
<feature type="compositionally biased region" description="Low complexity" evidence="5">
    <location>
        <begin position="40"/>
        <end position="56"/>
    </location>
</feature>
<proteinExistence type="predicted"/>
<evidence type="ECO:0000313" key="8">
    <source>
        <dbReference type="Proteomes" id="UP000007110"/>
    </source>
</evidence>
<dbReference type="PANTHER" id="PTHR21099">
    <property type="entry name" value="RAD201"/>
    <property type="match status" value="1"/>
</dbReference>
<dbReference type="SMART" id="SM00356">
    <property type="entry name" value="ZnF_C3H1"/>
    <property type="match status" value="1"/>
</dbReference>
<evidence type="ECO:0000256" key="3">
    <source>
        <dbReference type="ARBA" id="ARBA00022833"/>
    </source>
</evidence>
<accession>A0A7M7T1M7</accession>
<dbReference type="PANTHER" id="PTHR21099:SF2">
    <property type="entry name" value="SI:CH211-113E8.11"/>
    <property type="match status" value="1"/>
</dbReference>
<dbReference type="InterPro" id="IPR000571">
    <property type="entry name" value="Znf_CCCH"/>
</dbReference>
<evidence type="ECO:0000313" key="7">
    <source>
        <dbReference type="EnsemblMetazoa" id="XP_030847290"/>
    </source>
</evidence>
<evidence type="ECO:0000256" key="2">
    <source>
        <dbReference type="ARBA" id="ARBA00022771"/>
    </source>
</evidence>
<keyword evidence="3 4" id="KW-0862">Zinc</keyword>
<dbReference type="KEGG" id="spu:752477"/>
<reference evidence="8" key="1">
    <citation type="submission" date="2015-02" db="EMBL/GenBank/DDBJ databases">
        <title>Genome sequencing for Strongylocentrotus purpuratus.</title>
        <authorList>
            <person name="Murali S."/>
            <person name="Liu Y."/>
            <person name="Vee V."/>
            <person name="English A."/>
            <person name="Wang M."/>
            <person name="Skinner E."/>
            <person name="Han Y."/>
            <person name="Muzny D.M."/>
            <person name="Worley K.C."/>
            <person name="Gibbs R.A."/>
        </authorList>
    </citation>
    <scope>NUCLEOTIDE SEQUENCE</scope>
</reference>
<dbReference type="OMA" id="KVCVSYR"/>
<dbReference type="Pfam" id="PF18044">
    <property type="entry name" value="zf-CCCH_4"/>
    <property type="match status" value="1"/>
</dbReference>
<dbReference type="OrthoDB" id="336321at2759"/>
<dbReference type="PROSITE" id="PS50103">
    <property type="entry name" value="ZF_C3H1"/>
    <property type="match status" value="1"/>
</dbReference>
<keyword evidence="2 4" id="KW-0863">Zinc-finger</keyword>
<keyword evidence="8" id="KW-1185">Reference proteome</keyword>
<dbReference type="InterPro" id="IPR041367">
    <property type="entry name" value="Znf-CCCH_4"/>
</dbReference>
<evidence type="ECO:0000256" key="4">
    <source>
        <dbReference type="PROSITE-ProRule" id="PRU00723"/>
    </source>
</evidence>
<name>A0A7M7T1M7_STRPU</name>
<feature type="zinc finger region" description="C3H1-type" evidence="4">
    <location>
        <begin position="138"/>
        <end position="165"/>
    </location>
</feature>
<dbReference type="RefSeq" id="XP_030847290.1">
    <property type="nucleotide sequence ID" value="XM_030991430.1"/>
</dbReference>
<dbReference type="Proteomes" id="UP000007110">
    <property type="component" value="Unassembled WGS sequence"/>
</dbReference>
<dbReference type="Gene3D" id="4.10.1000.10">
    <property type="entry name" value="Zinc finger, CCCH-type"/>
    <property type="match status" value="1"/>
</dbReference>